<dbReference type="Gene3D" id="2.30.110.10">
    <property type="entry name" value="Electron Transport, Fmn-binding Protein, Chain A"/>
    <property type="match status" value="1"/>
</dbReference>
<dbReference type="EMBL" id="CP025791">
    <property type="protein sequence ID" value="AUP81326.1"/>
    <property type="molecule type" value="Genomic_DNA"/>
</dbReference>
<dbReference type="AlphaFoldDB" id="A0A2K9PW84"/>
<dbReference type="OrthoDB" id="9794935at2"/>
<dbReference type="RefSeq" id="WP_102757968.1">
    <property type="nucleotide sequence ID" value="NZ_CP025791.1"/>
</dbReference>
<dbReference type="Proteomes" id="UP000235826">
    <property type="component" value="Chromosome"/>
</dbReference>
<organism evidence="1 2">
    <name type="scientific">Flavivirga eckloniae</name>
    <dbReference type="NCBI Taxonomy" id="1803846"/>
    <lineage>
        <taxon>Bacteria</taxon>
        <taxon>Pseudomonadati</taxon>
        <taxon>Bacteroidota</taxon>
        <taxon>Flavobacteriia</taxon>
        <taxon>Flavobacteriales</taxon>
        <taxon>Flavobacteriaceae</taxon>
        <taxon>Flavivirga</taxon>
    </lineage>
</organism>
<dbReference type="InterPro" id="IPR012349">
    <property type="entry name" value="Split_barrel_FMN-bd"/>
</dbReference>
<dbReference type="KEGG" id="fek:C1H87_22435"/>
<accession>A0A2K9PW84</accession>
<reference evidence="1 2" key="1">
    <citation type="submission" date="2018-01" db="EMBL/GenBank/DDBJ databases">
        <title>Complete genome sequence of Flavivirga eckloniae ECD14 isolated from seaweed Ecklonia cava.</title>
        <authorList>
            <person name="Lee J.H."/>
            <person name="Baik K.S."/>
            <person name="Seong C.N."/>
        </authorList>
    </citation>
    <scope>NUCLEOTIDE SEQUENCE [LARGE SCALE GENOMIC DNA]</scope>
    <source>
        <strain evidence="1 2">ECD14</strain>
    </source>
</reference>
<evidence type="ECO:0000313" key="2">
    <source>
        <dbReference type="Proteomes" id="UP000235826"/>
    </source>
</evidence>
<dbReference type="Pfam" id="PF12900">
    <property type="entry name" value="Pyridox_ox_2"/>
    <property type="match status" value="1"/>
</dbReference>
<keyword evidence="2" id="KW-1185">Reference proteome</keyword>
<name>A0A2K9PW84_9FLAO</name>
<proteinExistence type="predicted"/>
<dbReference type="SUPFAM" id="SSF50475">
    <property type="entry name" value="FMN-binding split barrel"/>
    <property type="match status" value="1"/>
</dbReference>
<dbReference type="InterPro" id="IPR024747">
    <property type="entry name" value="Pyridox_Oxase-rel"/>
</dbReference>
<gene>
    <name evidence="1" type="ORF">C1H87_22435</name>
</gene>
<evidence type="ECO:0000313" key="1">
    <source>
        <dbReference type="EMBL" id="AUP81326.1"/>
    </source>
</evidence>
<sequence length="151" mass="17790">MIKRLEKYECRALLSHNYIGYLSYIFNNRPYTIPITYYYDKIRDYIIGYSGNGQKIKAMRNNNSVSLQVAEINSVNHWKSVLVHGIYREFQGNAAQINLHRFSEGVKEIVKNIENKNLHYISEFSSKIYKEGLPIVFQIEIEDLTGKERNF</sequence>
<protein>
    <submittedName>
        <fullName evidence="1">Flavin mononucleotide-binding protein</fullName>
    </submittedName>
</protein>